<evidence type="ECO:0000313" key="2">
    <source>
        <dbReference type="Proteomes" id="UP000708208"/>
    </source>
</evidence>
<comment type="caution">
    <text evidence="1">The sequence shown here is derived from an EMBL/GenBank/DDBJ whole genome shotgun (WGS) entry which is preliminary data.</text>
</comment>
<name>A0A8J2PHR6_9HEXA</name>
<organism evidence="1 2">
    <name type="scientific">Allacma fusca</name>
    <dbReference type="NCBI Taxonomy" id="39272"/>
    <lineage>
        <taxon>Eukaryota</taxon>
        <taxon>Metazoa</taxon>
        <taxon>Ecdysozoa</taxon>
        <taxon>Arthropoda</taxon>
        <taxon>Hexapoda</taxon>
        <taxon>Collembola</taxon>
        <taxon>Symphypleona</taxon>
        <taxon>Sminthuridae</taxon>
        <taxon>Allacma</taxon>
    </lineage>
</organism>
<accession>A0A8J2PHR6</accession>
<dbReference type="EMBL" id="CAJVCH010352367">
    <property type="protein sequence ID" value="CAG7815770.1"/>
    <property type="molecule type" value="Genomic_DNA"/>
</dbReference>
<reference evidence="1" key="1">
    <citation type="submission" date="2021-06" db="EMBL/GenBank/DDBJ databases">
        <authorList>
            <person name="Hodson N. C."/>
            <person name="Mongue J. A."/>
            <person name="Jaron S. K."/>
        </authorList>
    </citation>
    <scope>NUCLEOTIDE SEQUENCE</scope>
</reference>
<protein>
    <submittedName>
        <fullName evidence="1">Uncharacterized protein</fullName>
    </submittedName>
</protein>
<proteinExistence type="predicted"/>
<dbReference type="AlphaFoldDB" id="A0A8J2PHR6"/>
<sequence length="85" mass="9510">MHFSYNTAGLNATDIQQVPSWAEAAATVLPAPDWTRTETHGRRHISQETLLTLICIELKVPSYLKLILVPCSVPPDVYHPKSIRT</sequence>
<gene>
    <name evidence="1" type="ORF">AFUS01_LOCUS26428</name>
</gene>
<keyword evidence="2" id="KW-1185">Reference proteome</keyword>
<dbReference type="Proteomes" id="UP000708208">
    <property type="component" value="Unassembled WGS sequence"/>
</dbReference>
<evidence type="ECO:0000313" key="1">
    <source>
        <dbReference type="EMBL" id="CAG7815770.1"/>
    </source>
</evidence>